<dbReference type="Pfam" id="PF13921">
    <property type="entry name" value="Myb_DNA-bind_6"/>
    <property type="match status" value="1"/>
</dbReference>
<reference evidence="3" key="1">
    <citation type="journal article" date="2020" name="Stud. Mycol.">
        <title>101 Dothideomycetes genomes: a test case for predicting lifestyles and emergence of pathogens.</title>
        <authorList>
            <person name="Haridas S."/>
            <person name="Albert R."/>
            <person name="Binder M."/>
            <person name="Bloem J."/>
            <person name="Labutti K."/>
            <person name="Salamov A."/>
            <person name="Andreopoulos B."/>
            <person name="Baker S."/>
            <person name="Barry K."/>
            <person name="Bills G."/>
            <person name="Bluhm B."/>
            <person name="Cannon C."/>
            <person name="Castanera R."/>
            <person name="Culley D."/>
            <person name="Daum C."/>
            <person name="Ezra D."/>
            <person name="Gonzalez J."/>
            <person name="Henrissat B."/>
            <person name="Kuo A."/>
            <person name="Liang C."/>
            <person name="Lipzen A."/>
            <person name="Lutzoni F."/>
            <person name="Magnuson J."/>
            <person name="Mondo S."/>
            <person name="Nolan M."/>
            <person name="Ohm R."/>
            <person name="Pangilinan J."/>
            <person name="Park H.-J."/>
            <person name="Ramirez L."/>
            <person name="Alfaro M."/>
            <person name="Sun H."/>
            <person name="Tritt A."/>
            <person name="Yoshinaga Y."/>
            <person name="Zwiers L.-H."/>
            <person name="Turgeon B."/>
            <person name="Goodwin S."/>
            <person name="Spatafora J."/>
            <person name="Crous P."/>
            <person name="Grigoriev I."/>
        </authorList>
    </citation>
    <scope>NUCLEOTIDE SEQUENCE</scope>
    <source>
        <strain evidence="3">CBS 207.26</strain>
    </source>
</reference>
<proteinExistence type="predicted"/>
<name>A0A6A6DC45_9PEZI</name>
<dbReference type="Gene3D" id="1.10.10.60">
    <property type="entry name" value="Homeodomain-like"/>
    <property type="match status" value="1"/>
</dbReference>
<protein>
    <recommendedName>
        <fullName evidence="2">Myb-like domain-containing protein</fullName>
    </recommendedName>
</protein>
<evidence type="ECO:0000256" key="1">
    <source>
        <dbReference type="SAM" id="MobiDB-lite"/>
    </source>
</evidence>
<feature type="domain" description="Myb-like" evidence="2">
    <location>
        <begin position="109"/>
        <end position="154"/>
    </location>
</feature>
<dbReference type="OrthoDB" id="3562657at2759"/>
<evidence type="ECO:0000313" key="4">
    <source>
        <dbReference type="Proteomes" id="UP000800200"/>
    </source>
</evidence>
<sequence>MRDLSLKPLTIVRDFIGDAGQLLRMTQVTSDSWLLVGCRYNRHDALNGGTSYNAVDSGHEGNGDDDFEDSGENSGSERSDNSNSDVGIDDDNNDGQPHREHRRVHVRTREPWSESDEQRLFAYKSKMDMKWNDIFCRFPDRTPGAVRARWQILQGKYRDEMD</sequence>
<dbReference type="InterPro" id="IPR009057">
    <property type="entry name" value="Homeodomain-like_sf"/>
</dbReference>
<feature type="region of interest" description="Disordered" evidence="1">
    <location>
        <begin position="51"/>
        <end position="111"/>
    </location>
</feature>
<evidence type="ECO:0000259" key="2">
    <source>
        <dbReference type="PROSITE" id="PS50090"/>
    </source>
</evidence>
<dbReference type="AlphaFoldDB" id="A0A6A6DC45"/>
<dbReference type="InterPro" id="IPR001005">
    <property type="entry name" value="SANT/Myb"/>
</dbReference>
<dbReference type="PROSITE" id="PS50090">
    <property type="entry name" value="MYB_LIKE"/>
    <property type="match status" value="1"/>
</dbReference>
<dbReference type="EMBL" id="ML994740">
    <property type="protein sequence ID" value="KAF2175216.1"/>
    <property type="molecule type" value="Genomic_DNA"/>
</dbReference>
<gene>
    <name evidence="3" type="ORF">K469DRAFT_766787</name>
</gene>
<keyword evidence="4" id="KW-1185">Reference proteome</keyword>
<organism evidence="3 4">
    <name type="scientific">Zopfia rhizophila CBS 207.26</name>
    <dbReference type="NCBI Taxonomy" id="1314779"/>
    <lineage>
        <taxon>Eukaryota</taxon>
        <taxon>Fungi</taxon>
        <taxon>Dikarya</taxon>
        <taxon>Ascomycota</taxon>
        <taxon>Pezizomycotina</taxon>
        <taxon>Dothideomycetes</taxon>
        <taxon>Dothideomycetes incertae sedis</taxon>
        <taxon>Zopfiaceae</taxon>
        <taxon>Zopfia</taxon>
    </lineage>
</organism>
<dbReference type="SUPFAM" id="SSF46689">
    <property type="entry name" value="Homeodomain-like"/>
    <property type="match status" value="1"/>
</dbReference>
<evidence type="ECO:0000313" key="3">
    <source>
        <dbReference type="EMBL" id="KAF2175216.1"/>
    </source>
</evidence>
<accession>A0A6A6DC45</accession>
<dbReference type="Proteomes" id="UP000800200">
    <property type="component" value="Unassembled WGS sequence"/>
</dbReference>
<dbReference type="CDD" id="cd00167">
    <property type="entry name" value="SANT"/>
    <property type="match status" value="1"/>
</dbReference>
<dbReference type="SMART" id="SM00717">
    <property type="entry name" value="SANT"/>
    <property type="match status" value="1"/>
</dbReference>